<sequence length="489" mass="52955">MATIPLNIAQRRLDTGNAPQYPQGSPVGGAMQGLGNQLSAVAARYQQMKDQQEAFDAELARRRFTGRIAQAEDEVAANAPPDGAGLHEAMYGQVDPRNGRVVKTGLFDTLFDNALADMPESQRANFARQKEAMRAMRARPMAQRQQTRRDEYELAEWTKIDTMSTGSIAQGDPNDTETFEAIRQSGFDLIAKIGNPIIRQTAEATWRGNTAKALVQAMIAKDPKRAAEMLGAGQAGSRTKDDTAEEAGGSNASSTSTFDRSSSATPDDKPAILLDAITYLKPSDVAALRDQANTATAAQLVGARAKVQLAEQNAPAVIAATGEYPEEKPTAQDFVNIYGAEDGPKHFEQFRITAGVAKAFNDMYRAPNQAIHAELRDFESEPNGAPEERERYEVRAGAAQLIMGARGADPVNYVGQVFPGSAPDWSKVSTPEDFQAAITWAIAAQQEMGFDNGLPLPWAVADQRAAKYIDPSKPFDRRFAELSSIVLVD</sequence>
<keyword evidence="3" id="KW-1185">Reference proteome</keyword>
<reference evidence="3" key="1">
    <citation type="journal article" date="2019" name="Int. J. Syst. Evol. Microbiol.">
        <title>The Global Catalogue of Microorganisms (GCM) 10K type strain sequencing project: providing services to taxonomists for standard genome sequencing and annotation.</title>
        <authorList>
            <consortium name="The Broad Institute Genomics Platform"/>
            <consortium name="The Broad Institute Genome Sequencing Center for Infectious Disease"/>
            <person name="Wu L."/>
            <person name="Ma J."/>
        </authorList>
    </citation>
    <scope>NUCLEOTIDE SEQUENCE [LARGE SCALE GENOMIC DNA]</scope>
    <source>
        <strain evidence="3">ICMP 19515</strain>
    </source>
</reference>
<feature type="region of interest" description="Disordered" evidence="1">
    <location>
        <begin position="228"/>
        <end position="266"/>
    </location>
</feature>
<dbReference type="EMBL" id="JBHRVD010000001">
    <property type="protein sequence ID" value="MFC3324261.1"/>
    <property type="molecule type" value="Genomic_DNA"/>
</dbReference>
<evidence type="ECO:0000313" key="2">
    <source>
        <dbReference type="EMBL" id="MFC3324261.1"/>
    </source>
</evidence>
<gene>
    <name evidence="2" type="ORF">ACFOJ9_21210</name>
</gene>
<organism evidence="2 3">
    <name type="scientific">Mesorhizobium cantuariense</name>
    <dbReference type="NCBI Taxonomy" id="1300275"/>
    <lineage>
        <taxon>Bacteria</taxon>
        <taxon>Pseudomonadati</taxon>
        <taxon>Pseudomonadota</taxon>
        <taxon>Alphaproteobacteria</taxon>
        <taxon>Hyphomicrobiales</taxon>
        <taxon>Phyllobacteriaceae</taxon>
        <taxon>Mesorhizobium</taxon>
    </lineage>
</organism>
<dbReference type="RefSeq" id="WP_378980999.1">
    <property type="nucleotide sequence ID" value="NZ_JBHRVD010000001.1"/>
</dbReference>
<protein>
    <submittedName>
        <fullName evidence="2">Uncharacterized protein</fullName>
    </submittedName>
</protein>
<evidence type="ECO:0000256" key="1">
    <source>
        <dbReference type="SAM" id="MobiDB-lite"/>
    </source>
</evidence>
<comment type="caution">
    <text evidence="2">The sequence shown here is derived from an EMBL/GenBank/DDBJ whole genome shotgun (WGS) entry which is preliminary data.</text>
</comment>
<feature type="compositionally biased region" description="Low complexity" evidence="1">
    <location>
        <begin position="250"/>
        <end position="265"/>
    </location>
</feature>
<evidence type="ECO:0000313" key="3">
    <source>
        <dbReference type="Proteomes" id="UP001595648"/>
    </source>
</evidence>
<name>A0ABV7MTG0_9HYPH</name>
<proteinExistence type="predicted"/>
<dbReference type="Proteomes" id="UP001595648">
    <property type="component" value="Unassembled WGS sequence"/>
</dbReference>
<accession>A0ABV7MTG0</accession>